<dbReference type="InterPro" id="IPR018062">
    <property type="entry name" value="HTH_AraC-typ_CS"/>
</dbReference>
<evidence type="ECO:0000256" key="4">
    <source>
        <dbReference type="SAM" id="MobiDB-lite"/>
    </source>
</evidence>
<dbReference type="PANTHER" id="PTHR40055:SF1">
    <property type="entry name" value="TRANSCRIPTIONAL REGULATOR YGIV-RELATED"/>
    <property type="match status" value="1"/>
</dbReference>
<dbReference type="SMART" id="SM00871">
    <property type="entry name" value="AraC_E_bind"/>
    <property type="match status" value="1"/>
</dbReference>
<keyword evidence="1" id="KW-0805">Transcription regulation</keyword>
<dbReference type="PRINTS" id="PR00032">
    <property type="entry name" value="HTHARAC"/>
</dbReference>
<dbReference type="PROSITE" id="PS00041">
    <property type="entry name" value="HTH_ARAC_FAMILY_1"/>
    <property type="match status" value="1"/>
</dbReference>
<accession>A0A7W2EJ17</accession>
<dbReference type="SMART" id="SM00342">
    <property type="entry name" value="HTH_ARAC"/>
    <property type="match status" value="1"/>
</dbReference>
<evidence type="ECO:0000256" key="1">
    <source>
        <dbReference type="ARBA" id="ARBA00023015"/>
    </source>
</evidence>
<dbReference type="Gene3D" id="3.20.80.10">
    <property type="entry name" value="Regulatory factor, effector binding domain"/>
    <property type="match status" value="1"/>
</dbReference>
<evidence type="ECO:0000256" key="2">
    <source>
        <dbReference type="ARBA" id="ARBA00023125"/>
    </source>
</evidence>
<dbReference type="InterPro" id="IPR010499">
    <property type="entry name" value="AraC_E-bd"/>
</dbReference>
<comment type="caution">
    <text evidence="6">The sequence shown here is derived from an EMBL/GenBank/DDBJ whole genome shotgun (WGS) entry which is preliminary data.</text>
</comment>
<dbReference type="InterPro" id="IPR009057">
    <property type="entry name" value="Homeodomain-like_sf"/>
</dbReference>
<proteinExistence type="predicted"/>
<dbReference type="InterPro" id="IPR050908">
    <property type="entry name" value="SmbC-like"/>
</dbReference>
<keyword evidence="3" id="KW-0804">Transcription</keyword>
<dbReference type="GO" id="GO:0043565">
    <property type="term" value="F:sequence-specific DNA binding"/>
    <property type="evidence" value="ECO:0007669"/>
    <property type="project" value="InterPro"/>
</dbReference>
<feature type="region of interest" description="Disordered" evidence="4">
    <location>
        <begin position="124"/>
        <end position="151"/>
    </location>
</feature>
<sequence length="309" mass="34025">MNLVLDYIDRHLDTPLALAELADVAHFSRFHFHRIFTAWMGETVGDYTRRRRLEVAAFRLACGTGETVLDIALGTGFGSGEAFARAFKLKFGCTPSAWRLATRARMAQQVAALGERKFTLHSNLDQALGKPDQAPGRRLGEDGHSHPTQGANSMQVQVIDLPAVRVAWQRRIGPYGPGIGAFWRDTMAPWMQSHGLMAQPCYGVGLDDPVLTPPDKCRYDACVALPEHFQGNGNTAISVLPGGRYAVARFQGPTSNIADAWMTLTREWLPSSGLQCDERPCFERFHAATARDPATGQFTCDICIPVRPL</sequence>
<dbReference type="SUPFAM" id="SSF55136">
    <property type="entry name" value="Probable bacterial effector-binding domain"/>
    <property type="match status" value="1"/>
</dbReference>
<dbReference type="PROSITE" id="PS01124">
    <property type="entry name" value="HTH_ARAC_FAMILY_2"/>
    <property type="match status" value="1"/>
</dbReference>
<reference evidence="6 7" key="1">
    <citation type="submission" date="2020-07" db="EMBL/GenBank/DDBJ databases">
        <title>Novel species isolated from subtropical streams in China.</title>
        <authorList>
            <person name="Lu H."/>
        </authorList>
    </citation>
    <scope>NUCLEOTIDE SEQUENCE [LARGE SCALE GENOMIC DNA]</scope>
    <source>
        <strain evidence="6 7">FT3S</strain>
    </source>
</reference>
<dbReference type="SUPFAM" id="SSF46689">
    <property type="entry name" value="Homeodomain-like"/>
    <property type="match status" value="2"/>
</dbReference>
<dbReference type="InterPro" id="IPR020449">
    <property type="entry name" value="Tscrpt_reg_AraC-type_HTH"/>
</dbReference>
<dbReference type="InterPro" id="IPR018060">
    <property type="entry name" value="HTH_AraC"/>
</dbReference>
<protein>
    <submittedName>
        <fullName evidence="6">AraC family transcriptional regulator</fullName>
    </submittedName>
</protein>
<organism evidence="6 7">
    <name type="scientific">Rugamonas fusca</name>
    <dbReference type="NCBI Taxonomy" id="2758568"/>
    <lineage>
        <taxon>Bacteria</taxon>
        <taxon>Pseudomonadati</taxon>
        <taxon>Pseudomonadota</taxon>
        <taxon>Betaproteobacteria</taxon>
        <taxon>Burkholderiales</taxon>
        <taxon>Oxalobacteraceae</taxon>
        <taxon>Telluria group</taxon>
        <taxon>Rugamonas</taxon>
    </lineage>
</organism>
<feature type="domain" description="HTH araC/xylS-type" evidence="5">
    <location>
        <begin position="2"/>
        <end position="101"/>
    </location>
</feature>
<dbReference type="GO" id="GO:0003700">
    <property type="term" value="F:DNA-binding transcription factor activity"/>
    <property type="evidence" value="ECO:0007669"/>
    <property type="project" value="InterPro"/>
</dbReference>
<dbReference type="PANTHER" id="PTHR40055">
    <property type="entry name" value="TRANSCRIPTIONAL REGULATOR YGIV-RELATED"/>
    <property type="match status" value="1"/>
</dbReference>
<dbReference type="Pfam" id="PF12833">
    <property type="entry name" value="HTH_18"/>
    <property type="match status" value="1"/>
</dbReference>
<dbReference type="InterPro" id="IPR029442">
    <property type="entry name" value="GyrI-like"/>
</dbReference>
<keyword evidence="2" id="KW-0238">DNA-binding</keyword>
<dbReference type="InterPro" id="IPR011256">
    <property type="entry name" value="Reg_factor_effector_dom_sf"/>
</dbReference>
<gene>
    <name evidence="6" type="ORF">H3H36_15115</name>
</gene>
<dbReference type="AlphaFoldDB" id="A0A7W2EJ17"/>
<evidence type="ECO:0000259" key="5">
    <source>
        <dbReference type="PROSITE" id="PS01124"/>
    </source>
</evidence>
<evidence type="ECO:0000313" key="7">
    <source>
        <dbReference type="Proteomes" id="UP000566711"/>
    </source>
</evidence>
<keyword evidence="7" id="KW-1185">Reference proteome</keyword>
<evidence type="ECO:0000313" key="6">
    <source>
        <dbReference type="EMBL" id="MBA5606687.1"/>
    </source>
</evidence>
<dbReference type="EMBL" id="JACEZS010000012">
    <property type="protein sequence ID" value="MBA5606687.1"/>
    <property type="molecule type" value="Genomic_DNA"/>
</dbReference>
<dbReference type="Proteomes" id="UP000566711">
    <property type="component" value="Unassembled WGS sequence"/>
</dbReference>
<dbReference type="Pfam" id="PF06445">
    <property type="entry name" value="GyrI-like"/>
    <property type="match status" value="1"/>
</dbReference>
<dbReference type="Gene3D" id="1.10.10.60">
    <property type="entry name" value="Homeodomain-like"/>
    <property type="match status" value="2"/>
</dbReference>
<name>A0A7W2EJ17_9BURK</name>
<evidence type="ECO:0000256" key="3">
    <source>
        <dbReference type="ARBA" id="ARBA00023163"/>
    </source>
</evidence>